<sequence length="145" mass="16881">MIITLSIIAVLILLVYSPYFFHIIKGSPEKFEYEMLKALANWMITKGKSIQLQLWIMLILSILLEIIYFVLVFNVIDNYALIILTAIFAGFEVYHIITLTFSFNKFFKGNKILKDLFNWSVERLSASLFFTHALVVLLSLIFFNV</sequence>
<dbReference type="RefSeq" id="WP_156204608.1">
    <property type="nucleotide sequence ID" value="NZ_CP046457.1"/>
</dbReference>
<evidence type="ECO:0000256" key="1">
    <source>
        <dbReference type="SAM" id="Phobius"/>
    </source>
</evidence>
<keyword evidence="1" id="KW-0812">Transmembrane</keyword>
<dbReference type="Proteomes" id="UP000426444">
    <property type="component" value="Chromosome"/>
</dbReference>
<accession>A0A6I6DJA0</accession>
<keyword evidence="1" id="KW-1133">Transmembrane helix</keyword>
<evidence type="ECO:0000313" key="3">
    <source>
        <dbReference type="Proteomes" id="UP000426444"/>
    </source>
</evidence>
<name>A0A6I6DJA0_9FIRM</name>
<organism evidence="2 3">
    <name type="scientific">Candidatus Syntrophocurvum alkaliphilum</name>
    <dbReference type="NCBI Taxonomy" id="2293317"/>
    <lineage>
        <taxon>Bacteria</taxon>
        <taxon>Bacillati</taxon>
        <taxon>Bacillota</taxon>
        <taxon>Clostridia</taxon>
        <taxon>Eubacteriales</taxon>
        <taxon>Syntrophomonadaceae</taxon>
        <taxon>Candidatus Syntrophocurvum</taxon>
    </lineage>
</organism>
<keyword evidence="3" id="KW-1185">Reference proteome</keyword>
<gene>
    <name evidence="2" type="ORF">SYNTR_2270</name>
</gene>
<feature type="transmembrane region" description="Helical" evidence="1">
    <location>
        <begin position="79"/>
        <end position="103"/>
    </location>
</feature>
<feature type="transmembrane region" description="Helical" evidence="1">
    <location>
        <begin position="6"/>
        <end position="24"/>
    </location>
</feature>
<dbReference type="KEGG" id="salq:SYNTR_2270"/>
<dbReference type="OrthoDB" id="2082547at2"/>
<protein>
    <submittedName>
        <fullName evidence="2">Uncharacterized protein</fullName>
    </submittedName>
</protein>
<proteinExistence type="predicted"/>
<reference evidence="3" key="1">
    <citation type="journal article" date="2019" name="Microbiology">
        <title>Complete Genome Sequence of an Uncultured Bacterium of the Candidate Phylum Bipolaricaulota.</title>
        <authorList>
            <person name="Kadnikov V.V."/>
            <person name="Mardanov A.V."/>
            <person name="Beletsky A.V."/>
            <person name="Frank Y.A."/>
            <person name="Karnachuk O.V."/>
            <person name="Ravin N.V."/>
        </authorList>
    </citation>
    <scope>NUCLEOTIDE SEQUENCE [LARGE SCALE GENOMIC DNA]</scope>
</reference>
<feature type="transmembrane region" description="Helical" evidence="1">
    <location>
        <begin position="52"/>
        <end position="73"/>
    </location>
</feature>
<dbReference type="AlphaFoldDB" id="A0A6I6DJA0"/>
<keyword evidence="1" id="KW-0472">Membrane</keyword>
<dbReference type="EMBL" id="CP046457">
    <property type="protein sequence ID" value="QGU00864.1"/>
    <property type="molecule type" value="Genomic_DNA"/>
</dbReference>
<feature type="transmembrane region" description="Helical" evidence="1">
    <location>
        <begin position="124"/>
        <end position="143"/>
    </location>
</feature>
<evidence type="ECO:0000313" key="2">
    <source>
        <dbReference type="EMBL" id="QGU00864.1"/>
    </source>
</evidence>